<name>A0A4R7BY84_9HYPH</name>
<dbReference type="CDD" id="cd08440">
    <property type="entry name" value="PBP2_LTTR_like_4"/>
    <property type="match status" value="1"/>
</dbReference>
<dbReference type="Pfam" id="PF03466">
    <property type="entry name" value="LysR_substrate"/>
    <property type="match status" value="1"/>
</dbReference>
<dbReference type="PANTHER" id="PTHR30419:SF8">
    <property type="entry name" value="NITROGEN ASSIMILATION TRANSCRIPTIONAL ACTIVATOR-RELATED"/>
    <property type="match status" value="1"/>
</dbReference>
<dbReference type="Proteomes" id="UP000295122">
    <property type="component" value="Unassembled WGS sequence"/>
</dbReference>
<dbReference type="GO" id="GO:0003700">
    <property type="term" value="F:DNA-binding transcription factor activity"/>
    <property type="evidence" value="ECO:0007669"/>
    <property type="project" value="InterPro"/>
</dbReference>
<protein>
    <submittedName>
        <fullName evidence="6">DNA-binding transcriptional LysR family regulator</fullName>
    </submittedName>
</protein>
<keyword evidence="4" id="KW-0804">Transcription</keyword>
<keyword evidence="3 6" id="KW-0238">DNA-binding</keyword>
<proteinExistence type="inferred from homology"/>
<dbReference type="SUPFAM" id="SSF53850">
    <property type="entry name" value="Periplasmic binding protein-like II"/>
    <property type="match status" value="1"/>
</dbReference>
<feature type="domain" description="HTH lysR-type" evidence="5">
    <location>
        <begin position="3"/>
        <end position="60"/>
    </location>
</feature>
<dbReference type="InterPro" id="IPR005119">
    <property type="entry name" value="LysR_subst-bd"/>
</dbReference>
<evidence type="ECO:0000256" key="2">
    <source>
        <dbReference type="ARBA" id="ARBA00023015"/>
    </source>
</evidence>
<dbReference type="GO" id="GO:0005829">
    <property type="term" value="C:cytosol"/>
    <property type="evidence" value="ECO:0007669"/>
    <property type="project" value="TreeGrafter"/>
</dbReference>
<evidence type="ECO:0000313" key="6">
    <source>
        <dbReference type="EMBL" id="TDR90212.1"/>
    </source>
</evidence>
<gene>
    <name evidence="6" type="ORF">EV668_3054</name>
</gene>
<evidence type="ECO:0000256" key="4">
    <source>
        <dbReference type="ARBA" id="ARBA00023163"/>
    </source>
</evidence>
<dbReference type="InterPro" id="IPR036388">
    <property type="entry name" value="WH-like_DNA-bd_sf"/>
</dbReference>
<dbReference type="InterPro" id="IPR036390">
    <property type="entry name" value="WH_DNA-bd_sf"/>
</dbReference>
<keyword evidence="2" id="KW-0805">Transcription regulation</keyword>
<dbReference type="GO" id="GO:0003677">
    <property type="term" value="F:DNA binding"/>
    <property type="evidence" value="ECO:0007669"/>
    <property type="project" value="UniProtKB-KW"/>
</dbReference>
<comment type="similarity">
    <text evidence="1">Belongs to the LysR transcriptional regulatory family.</text>
</comment>
<dbReference type="Pfam" id="PF00126">
    <property type="entry name" value="HTH_1"/>
    <property type="match status" value="1"/>
</dbReference>
<evidence type="ECO:0000256" key="1">
    <source>
        <dbReference type="ARBA" id="ARBA00009437"/>
    </source>
</evidence>
<dbReference type="PANTHER" id="PTHR30419">
    <property type="entry name" value="HTH-TYPE TRANSCRIPTIONAL REGULATOR YBHD"/>
    <property type="match status" value="1"/>
</dbReference>
<dbReference type="EMBL" id="SNZR01000013">
    <property type="protein sequence ID" value="TDR90212.1"/>
    <property type="molecule type" value="Genomic_DNA"/>
</dbReference>
<reference evidence="6 7" key="1">
    <citation type="submission" date="2019-03" db="EMBL/GenBank/DDBJ databases">
        <title>Genomic Encyclopedia of Type Strains, Phase IV (KMG-IV): sequencing the most valuable type-strain genomes for metagenomic binning, comparative biology and taxonomic classification.</title>
        <authorList>
            <person name="Goeker M."/>
        </authorList>
    </citation>
    <scope>NUCLEOTIDE SEQUENCE [LARGE SCALE GENOMIC DNA]</scope>
    <source>
        <strain evidence="6 7">DSM 25903</strain>
    </source>
</reference>
<dbReference type="AlphaFoldDB" id="A0A4R7BY84"/>
<dbReference type="SUPFAM" id="SSF46785">
    <property type="entry name" value="Winged helix' DNA-binding domain"/>
    <property type="match status" value="1"/>
</dbReference>
<dbReference type="InterPro" id="IPR050950">
    <property type="entry name" value="HTH-type_LysR_regulators"/>
</dbReference>
<organism evidence="6 7">
    <name type="scientific">Enterovirga rhinocerotis</name>
    <dbReference type="NCBI Taxonomy" id="1339210"/>
    <lineage>
        <taxon>Bacteria</taxon>
        <taxon>Pseudomonadati</taxon>
        <taxon>Pseudomonadota</taxon>
        <taxon>Alphaproteobacteria</taxon>
        <taxon>Hyphomicrobiales</taxon>
        <taxon>Methylobacteriaceae</taxon>
        <taxon>Enterovirga</taxon>
    </lineage>
</organism>
<evidence type="ECO:0000313" key="7">
    <source>
        <dbReference type="Proteomes" id="UP000295122"/>
    </source>
</evidence>
<dbReference type="RefSeq" id="WP_133771419.1">
    <property type="nucleotide sequence ID" value="NZ_SNZR01000013.1"/>
</dbReference>
<dbReference type="PRINTS" id="PR00039">
    <property type="entry name" value="HTHLYSR"/>
</dbReference>
<keyword evidence="7" id="KW-1185">Reference proteome</keyword>
<accession>A0A4R7BY84</accession>
<evidence type="ECO:0000259" key="5">
    <source>
        <dbReference type="PROSITE" id="PS50931"/>
    </source>
</evidence>
<dbReference type="InterPro" id="IPR000847">
    <property type="entry name" value="LysR_HTH_N"/>
</dbReference>
<dbReference type="Gene3D" id="3.40.190.290">
    <property type="match status" value="1"/>
</dbReference>
<comment type="caution">
    <text evidence="6">The sequence shown here is derived from an EMBL/GenBank/DDBJ whole genome shotgun (WGS) entry which is preliminary data.</text>
</comment>
<dbReference type="FunFam" id="1.10.10.10:FF:000001">
    <property type="entry name" value="LysR family transcriptional regulator"/>
    <property type="match status" value="1"/>
</dbReference>
<dbReference type="PROSITE" id="PS50931">
    <property type="entry name" value="HTH_LYSR"/>
    <property type="match status" value="1"/>
</dbReference>
<sequence length="308" mass="33639">MQINLKTLAAFLSVAETGSFRKAADVVRRSQSAVSMQIKQLEDQLGLVLFHRTTRRVQLTAEGEVLLGSARRALAELKTGLESLREAADMQTGQLSLGCVPSVAATMLPPILALYQRDFPRIRVTLRELASDDLLQAVARRDVEFGIGPGVAWAGDFAFRPFASDPILALVPKAFDTPERDEITLADLARLPVLMYSRSAALRGNLEREMAARGLTFDIRYEILHAQTLVAFARAGLGVAVLPKVTVPPRLGKGLRALPIVDPRLERSLDIITLRGQALSPAAQRLADLVAARFERRDAGRAGTDQRN</sequence>
<dbReference type="OrthoDB" id="8437302at2"/>
<evidence type="ECO:0000256" key="3">
    <source>
        <dbReference type="ARBA" id="ARBA00023125"/>
    </source>
</evidence>
<dbReference type="Gene3D" id="1.10.10.10">
    <property type="entry name" value="Winged helix-like DNA-binding domain superfamily/Winged helix DNA-binding domain"/>
    <property type="match status" value="1"/>
</dbReference>